<gene>
    <name evidence="1" type="ORF">HPB47_015567</name>
</gene>
<organism evidence="1 2">
    <name type="scientific">Ixodes persulcatus</name>
    <name type="common">Taiga tick</name>
    <dbReference type="NCBI Taxonomy" id="34615"/>
    <lineage>
        <taxon>Eukaryota</taxon>
        <taxon>Metazoa</taxon>
        <taxon>Ecdysozoa</taxon>
        <taxon>Arthropoda</taxon>
        <taxon>Chelicerata</taxon>
        <taxon>Arachnida</taxon>
        <taxon>Acari</taxon>
        <taxon>Parasitiformes</taxon>
        <taxon>Ixodida</taxon>
        <taxon>Ixodoidea</taxon>
        <taxon>Ixodidae</taxon>
        <taxon>Ixodinae</taxon>
        <taxon>Ixodes</taxon>
    </lineage>
</organism>
<accession>A0AC60R171</accession>
<name>A0AC60R171_IXOPE</name>
<sequence length="758" mass="84312">MKVMDLKRELKARGLSTVGSKSELLDRLQAAAEVPGDLLRTVQCEEPSLDSDGELSADVLLPEGHLRALTEDKEGAATVSDFEGSFLTPPESMPTPGEIQDGSLLSSERRTAARTQCRPDKGTTVQASQHDIKLINSPSTKPQEPLTSISCKGCAMLEQLCQTQQKTLEELGVRLNGFAERLQKTETDGSALKQLHRRITTIETQLREVTTRNGTFRGMEAESQEAIPSTSNETLPSMSKEQSFESRVRLNVQDVHGQLDNRITFNRASQEYLDSHEGVNEPQALDTSLKPVAERLDGSSDIGTDNGADEPHDAKDPDAFRNRDASGGVSKRFRPAGCYETTKGTPRPKSPPQRPPQGVTREVLVAGDSNVARIADLFQSEVNNRSCVEILLHRKATVERVHAMIDEYEEQARMIPRMYILHVGINNLLRGDKPEHVVECLQKRWSSRKSALTICSVPEVVTKGKEVHAVTMLLNAKLKSLCKKIRARYVDLGRNIDDQNTMDTDGVHYGRTGAQLVAQQLASVASRFLERGDVKSAGGKGRQKRKLSDMRDYHWRTGQKWKKPPPGFSDHLPEGHRSTASRLIKPSRHLYHRGSDEQPPTKNNPAFFPVMLPSRTKETNASVSYLEPAQLGQPLRYSVPVNRPPVCGLPQKSHTVDPEMQLLSATEAPGLQQWITTRAPPYDHVSPEWPPEMKSPHQHKMLPNGGPPTHCLQSPSFPTPVSVAQLCQPLLPHPQDLRSMVADIVRQQLSYLDQWHRQ</sequence>
<protein>
    <submittedName>
        <fullName evidence="1">Uncharacterized protein</fullName>
    </submittedName>
</protein>
<comment type="caution">
    <text evidence="1">The sequence shown here is derived from an EMBL/GenBank/DDBJ whole genome shotgun (WGS) entry which is preliminary data.</text>
</comment>
<proteinExistence type="predicted"/>
<keyword evidence="2" id="KW-1185">Reference proteome</keyword>
<dbReference type="Proteomes" id="UP000805193">
    <property type="component" value="Unassembled WGS sequence"/>
</dbReference>
<reference evidence="1 2" key="1">
    <citation type="journal article" date="2020" name="Cell">
        <title>Large-Scale Comparative Analyses of Tick Genomes Elucidate Their Genetic Diversity and Vector Capacities.</title>
        <authorList>
            <consortium name="Tick Genome and Microbiome Consortium (TIGMIC)"/>
            <person name="Jia N."/>
            <person name="Wang J."/>
            <person name="Shi W."/>
            <person name="Du L."/>
            <person name="Sun Y."/>
            <person name="Zhan W."/>
            <person name="Jiang J.F."/>
            <person name="Wang Q."/>
            <person name="Zhang B."/>
            <person name="Ji P."/>
            <person name="Bell-Sakyi L."/>
            <person name="Cui X.M."/>
            <person name="Yuan T.T."/>
            <person name="Jiang B.G."/>
            <person name="Yang W.F."/>
            <person name="Lam T.T."/>
            <person name="Chang Q.C."/>
            <person name="Ding S.J."/>
            <person name="Wang X.J."/>
            <person name="Zhu J.G."/>
            <person name="Ruan X.D."/>
            <person name="Zhao L."/>
            <person name="Wei J.T."/>
            <person name="Ye R.Z."/>
            <person name="Que T.C."/>
            <person name="Du C.H."/>
            <person name="Zhou Y.H."/>
            <person name="Cheng J.X."/>
            <person name="Dai P.F."/>
            <person name="Guo W.B."/>
            <person name="Han X.H."/>
            <person name="Huang E.J."/>
            <person name="Li L.F."/>
            <person name="Wei W."/>
            <person name="Gao Y.C."/>
            <person name="Liu J.Z."/>
            <person name="Shao H.Z."/>
            <person name="Wang X."/>
            <person name="Wang C.C."/>
            <person name="Yang T.C."/>
            <person name="Huo Q.B."/>
            <person name="Li W."/>
            <person name="Chen H.Y."/>
            <person name="Chen S.E."/>
            <person name="Zhou L.G."/>
            <person name="Ni X.B."/>
            <person name="Tian J.H."/>
            <person name="Sheng Y."/>
            <person name="Liu T."/>
            <person name="Pan Y.S."/>
            <person name="Xia L.Y."/>
            <person name="Li J."/>
            <person name="Zhao F."/>
            <person name="Cao W.C."/>
        </authorList>
    </citation>
    <scope>NUCLEOTIDE SEQUENCE [LARGE SCALE GENOMIC DNA]</scope>
    <source>
        <strain evidence="1">Iper-2018</strain>
    </source>
</reference>
<evidence type="ECO:0000313" key="2">
    <source>
        <dbReference type="Proteomes" id="UP000805193"/>
    </source>
</evidence>
<evidence type="ECO:0000313" key="1">
    <source>
        <dbReference type="EMBL" id="KAG0445412.1"/>
    </source>
</evidence>
<dbReference type="EMBL" id="JABSTQ010000421">
    <property type="protein sequence ID" value="KAG0445412.1"/>
    <property type="molecule type" value="Genomic_DNA"/>
</dbReference>